<dbReference type="Proteomes" id="UP000479000">
    <property type="component" value="Unassembled WGS sequence"/>
</dbReference>
<proteinExistence type="predicted"/>
<feature type="non-terminal residue" evidence="1">
    <location>
        <position position="100"/>
    </location>
</feature>
<dbReference type="AlphaFoldDB" id="A0A6H5HSE6"/>
<evidence type="ECO:0000313" key="1">
    <source>
        <dbReference type="EMBL" id="CAB0020056.1"/>
    </source>
</evidence>
<protein>
    <submittedName>
        <fullName evidence="1">Uncharacterized protein</fullName>
    </submittedName>
</protein>
<reference evidence="1 2" key="1">
    <citation type="submission" date="2020-02" db="EMBL/GenBank/DDBJ databases">
        <authorList>
            <person name="Ferguson B K."/>
        </authorList>
    </citation>
    <scope>NUCLEOTIDE SEQUENCE [LARGE SCALE GENOMIC DNA]</scope>
</reference>
<gene>
    <name evidence="1" type="ORF">NTEN_LOCUS23668</name>
</gene>
<evidence type="ECO:0000313" key="2">
    <source>
        <dbReference type="Proteomes" id="UP000479000"/>
    </source>
</evidence>
<keyword evidence="2" id="KW-1185">Reference proteome</keyword>
<dbReference type="EMBL" id="CADCXU010034882">
    <property type="protein sequence ID" value="CAB0020056.1"/>
    <property type="molecule type" value="Genomic_DNA"/>
</dbReference>
<sequence length="100" mass="11613">MENKFYLEIPTSSKFTRTALLAYKDFILSGTLHPCWRECNGTRMKCVYDWTVTLKTTMSKECGRCPIEPGDCYNQGCITGGRPYQDSHRSQRSCTWTFYT</sequence>
<name>A0A6H5HSE6_9HEMI</name>
<accession>A0A6H5HSE6</accession>
<organism evidence="1 2">
    <name type="scientific">Nesidiocoris tenuis</name>
    <dbReference type="NCBI Taxonomy" id="355587"/>
    <lineage>
        <taxon>Eukaryota</taxon>
        <taxon>Metazoa</taxon>
        <taxon>Ecdysozoa</taxon>
        <taxon>Arthropoda</taxon>
        <taxon>Hexapoda</taxon>
        <taxon>Insecta</taxon>
        <taxon>Pterygota</taxon>
        <taxon>Neoptera</taxon>
        <taxon>Paraneoptera</taxon>
        <taxon>Hemiptera</taxon>
        <taxon>Heteroptera</taxon>
        <taxon>Panheteroptera</taxon>
        <taxon>Cimicomorpha</taxon>
        <taxon>Miridae</taxon>
        <taxon>Dicyphina</taxon>
        <taxon>Nesidiocoris</taxon>
    </lineage>
</organism>